<keyword evidence="8" id="KW-0249">Electron transport</keyword>
<feature type="transmembrane region" description="Helical" evidence="14">
    <location>
        <begin position="37"/>
        <end position="59"/>
    </location>
</feature>
<keyword evidence="9 14" id="KW-1133">Transmembrane helix</keyword>
<comment type="subcellular location">
    <subcellularLocation>
        <location evidence="1">Mitochondrion inner membrane</location>
        <topology evidence="1">Single-pass membrane protein</topology>
    </subcellularLocation>
</comment>
<evidence type="ECO:0000256" key="12">
    <source>
        <dbReference type="ARBA" id="ARBA00030212"/>
    </source>
</evidence>
<evidence type="ECO:0000313" key="15">
    <source>
        <dbReference type="EMBL" id="GJF00769.1"/>
    </source>
</evidence>
<evidence type="ECO:0000256" key="7">
    <source>
        <dbReference type="ARBA" id="ARBA00022792"/>
    </source>
</evidence>
<keyword evidence="16" id="KW-1185">Reference proteome</keyword>
<comment type="similarity">
    <text evidence="2">Belongs to the complex I NDUFB4 subunit family.</text>
</comment>
<accession>A0A9P3LME9</accession>
<keyword evidence="6 14" id="KW-0812">Transmembrane</keyword>
<name>A0A9P3LME9_9APHY</name>
<evidence type="ECO:0000256" key="6">
    <source>
        <dbReference type="ARBA" id="ARBA00022692"/>
    </source>
</evidence>
<dbReference type="GO" id="GO:0005743">
    <property type="term" value="C:mitochondrial inner membrane"/>
    <property type="evidence" value="ECO:0007669"/>
    <property type="project" value="UniProtKB-SubCell"/>
</dbReference>
<evidence type="ECO:0000256" key="4">
    <source>
        <dbReference type="ARBA" id="ARBA00022448"/>
    </source>
</evidence>
<dbReference type="EMBL" id="BPQB01000199">
    <property type="protein sequence ID" value="GJF00769.1"/>
    <property type="molecule type" value="Genomic_DNA"/>
</dbReference>
<keyword evidence="5" id="KW-0679">Respiratory chain</keyword>
<dbReference type="OrthoDB" id="15108at2759"/>
<evidence type="ECO:0000256" key="10">
    <source>
        <dbReference type="ARBA" id="ARBA00023128"/>
    </source>
</evidence>
<dbReference type="AlphaFoldDB" id="A0A9P3LME9"/>
<dbReference type="Pfam" id="PF07225">
    <property type="entry name" value="NDUF_B4"/>
    <property type="match status" value="1"/>
</dbReference>
<sequence>MAGGHDGPVKLDPAIERWNHMREAVYKHFRYTRSTTIISVLGLAVFPGLIYYTCTLTDLKWKYGGKRKGEPLAASS</sequence>
<evidence type="ECO:0000256" key="2">
    <source>
        <dbReference type="ARBA" id="ARBA00007260"/>
    </source>
</evidence>
<keyword evidence="7" id="KW-0999">Mitochondrion inner membrane</keyword>
<organism evidence="15 16">
    <name type="scientific">Phanerochaete sordida</name>
    <dbReference type="NCBI Taxonomy" id="48140"/>
    <lineage>
        <taxon>Eukaryota</taxon>
        <taxon>Fungi</taxon>
        <taxon>Dikarya</taxon>
        <taxon>Basidiomycota</taxon>
        <taxon>Agaricomycotina</taxon>
        <taxon>Agaricomycetes</taxon>
        <taxon>Polyporales</taxon>
        <taxon>Phanerochaetaceae</taxon>
        <taxon>Phanerochaete</taxon>
    </lineage>
</organism>
<dbReference type="Proteomes" id="UP000703269">
    <property type="component" value="Unassembled WGS sequence"/>
</dbReference>
<dbReference type="PANTHER" id="PTHR39476">
    <property type="entry name" value="NADH:UBIQUINONE OXIDOREDUCTASE 6.6KD SUBUNIT"/>
    <property type="match status" value="1"/>
</dbReference>
<keyword evidence="10" id="KW-0496">Mitochondrion</keyword>
<evidence type="ECO:0000256" key="1">
    <source>
        <dbReference type="ARBA" id="ARBA00004434"/>
    </source>
</evidence>
<keyword evidence="4" id="KW-0813">Transport</keyword>
<dbReference type="PANTHER" id="PTHR39476:SF1">
    <property type="entry name" value="NADH DEHYDROGENASE [UBIQUINONE] 1 BETA SUBCOMPLEX SUBUNIT 4"/>
    <property type="match status" value="1"/>
</dbReference>
<proteinExistence type="inferred from homology"/>
<reference evidence="15 16" key="1">
    <citation type="submission" date="2021-08" db="EMBL/GenBank/DDBJ databases">
        <title>Draft Genome Sequence of Phanerochaete sordida strain YK-624.</title>
        <authorList>
            <person name="Mori T."/>
            <person name="Dohra H."/>
            <person name="Suzuki T."/>
            <person name="Kawagishi H."/>
            <person name="Hirai H."/>
        </authorList>
    </citation>
    <scope>NUCLEOTIDE SEQUENCE [LARGE SCALE GENOMIC DNA]</scope>
    <source>
        <strain evidence="15 16">YK-624</strain>
    </source>
</reference>
<keyword evidence="11 14" id="KW-0472">Membrane</keyword>
<evidence type="ECO:0000256" key="9">
    <source>
        <dbReference type="ARBA" id="ARBA00022989"/>
    </source>
</evidence>
<evidence type="ECO:0000313" key="16">
    <source>
        <dbReference type="Proteomes" id="UP000703269"/>
    </source>
</evidence>
<evidence type="ECO:0000256" key="13">
    <source>
        <dbReference type="ARBA" id="ARBA00030987"/>
    </source>
</evidence>
<evidence type="ECO:0000256" key="14">
    <source>
        <dbReference type="SAM" id="Phobius"/>
    </source>
</evidence>
<evidence type="ECO:0000256" key="11">
    <source>
        <dbReference type="ARBA" id="ARBA00023136"/>
    </source>
</evidence>
<protein>
    <recommendedName>
        <fullName evidence="3">NADH dehydrogenase [ubiquinone] 1 beta subcomplex subunit 4</fullName>
    </recommendedName>
    <alternativeName>
        <fullName evidence="12">Complex I-B15</fullName>
    </alternativeName>
    <alternativeName>
        <fullName evidence="13">NADH-ubiquinone oxidoreductase B15 subunit</fullName>
    </alternativeName>
</protein>
<evidence type="ECO:0000256" key="5">
    <source>
        <dbReference type="ARBA" id="ARBA00022660"/>
    </source>
</evidence>
<evidence type="ECO:0000256" key="3">
    <source>
        <dbReference type="ARBA" id="ARBA00018681"/>
    </source>
</evidence>
<dbReference type="InterPro" id="IPR009866">
    <property type="entry name" value="NADH_UbQ_OxRdtase_NDUFB4_su"/>
</dbReference>
<comment type="caution">
    <text evidence="15">The sequence shown here is derived from an EMBL/GenBank/DDBJ whole genome shotgun (WGS) entry which is preliminary data.</text>
</comment>
<evidence type="ECO:0000256" key="8">
    <source>
        <dbReference type="ARBA" id="ARBA00022982"/>
    </source>
</evidence>
<gene>
    <name evidence="15" type="ORF">PsYK624_170700</name>
</gene>